<dbReference type="GO" id="GO:0006629">
    <property type="term" value="P:lipid metabolic process"/>
    <property type="evidence" value="ECO:0007669"/>
    <property type="project" value="InterPro"/>
</dbReference>
<dbReference type="GO" id="GO:0005739">
    <property type="term" value="C:mitochondrion"/>
    <property type="evidence" value="ECO:0007669"/>
    <property type="project" value="UniProtKB-SubCell"/>
</dbReference>
<evidence type="ECO:0000256" key="3">
    <source>
        <dbReference type="ARBA" id="ARBA00004370"/>
    </source>
</evidence>
<comment type="caution">
    <text evidence="8">The sequence shown here is derived from an EMBL/GenBank/DDBJ whole genome shotgun (WGS) entry which is preliminary data.</text>
</comment>
<dbReference type="InterPro" id="IPR003386">
    <property type="entry name" value="LACT/PDAT_acylTrfase"/>
</dbReference>
<evidence type="ECO:0000256" key="7">
    <source>
        <dbReference type="SAM" id="MobiDB-lite"/>
    </source>
</evidence>
<keyword evidence="6" id="KW-0472">Membrane</keyword>
<evidence type="ECO:0000313" key="9">
    <source>
        <dbReference type="Proteomes" id="UP000593566"/>
    </source>
</evidence>
<dbReference type="GO" id="GO:0016020">
    <property type="term" value="C:membrane"/>
    <property type="evidence" value="ECO:0007669"/>
    <property type="project" value="UniProtKB-SubCell"/>
</dbReference>
<keyword evidence="5" id="KW-0496">Mitochondrion</keyword>
<dbReference type="InterPro" id="IPR029058">
    <property type="entry name" value="AB_hydrolase_fold"/>
</dbReference>
<evidence type="ECO:0008006" key="10">
    <source>
        <dbReference type="Google" id="ProtNLM"/>
    </source>
</evidence>
<comment type="subcellular location">
    <subcellularLocation>
        <location evidence="2">Endoplasmic reticulum</location>
    </subcellularLocation>
    <subcellularLocation>
        <location evidence="3">Membrane</location>
    </subcellularLocation>
    <subcellularLocation>
        <location evidence="1">Mitochondrion</location>
    </subcellularLocation>
</comment>
<keyword evidence="9" id="KW-1185">Reference proteome</keyword>
<dbReference type="Pfam" id="PF02450">
    <property type="entry name" value="LCAT"/>
    <property type="match status" value="1"/>
</dbReference>
<accession>A0A8H6FIZ1</accession>
<dbReference type="SUPFAM" id="SSF53474">
    <property type="entry name" value="alpha/beta-Hydrolases"/>
    <property type="match status" value="1"/>
</dbReference>
<gene>
    <name evidence="8" type="ORF">HO133_007484</name>
</gene>
<dbReference type="GeneID" id="59335883"/>
<dbReference type="Proteomes" id="UP000593566">
    <property type="component" value="Unassembled WGS sequence"/>
</dbReference>
<sequence length="620" mass="69024">MPRLNCYSLRIANVPQNTEVTALIGTPGELIHSSSARQMESDKAHTFLVTIKGDREKLQRLVKEAREAGEKNGALKKYHYSDDFPGMTPLNEVSRTPETVDIIAVTGLGGHALLTWQQYEDENWLRDRLPADLTNCKVWTYGYNSKLLDSTNESGTYELAKSLKEDFETAFRYNHMTRVIVIGHSLGCLLLKHAMVLAREQSHEQYLFSDFIIGLVFFGAPHNGIDFEALEESLRDIISRAPRLILDLRPGSNFLKDIGNRFKNYFGERGPKVVSVVEQKHSPKVVYDTEGGKLVKKNEKNFAVTAESGQLHWPDKREFVIFDGNGDHSEIAKLIPSKPESQYKTILNKMETWIINPSLQTHSSKRMQRSAGFDSPSASNISASEHALAHQSPPLALCAPPAAEPDTLGVGSKSEPHPPDTRIPRKAQIWLEDWLHGTGVGGSNPLCLHGGPETKHWLGPTMVFIQQKLSSMGHRVIYCPNVGAGKDSMDETFSTLAFRLQDLLGHKIELHGLDPSTLVERLEGAFQDLNESVSPLFVLVNGLQAIGQRHWDKAVASSALTVFLSVLCRSSPSSALKVLFITHSLPNALATQMFDRDHHQIGHLQLDRKLSSLQFPRAAQ</sequence>
<organism evidence="8 9">
    <name type="scientific">Letharia lupina</name>
    <dbReference type="NCBI Taxonomy" id="560253"/>
    <lineage>
        <taxon>Eukaryota</taxon>
        <taxon>Fungi</taxon>
        <taxon>Dikarya</taxon>
        <taxon>Ascomycota</taxon>
        <taxon>Pezizomycotina</taxon>
        <taxon>Lecanoromycetes</taxon>
        <taxon>OSLEUM clade</taxon>
        <taxon>Lecanoromycetidae</taxon>
        <taxon>Lecanorales</taxon>
        <taxon>Lecanorineae</taxon>
        <taxon>Parmeliaceae</taxon>
        <taxon>Letharia</taxon>
    </lineage>
</organism>
<evidence type="ECO:0000313" key="8">
    <source>
        <dbReference type="EMBL" id="KAF6229368.1"/>
    </source>
</evidence>
<name>A0A8H6FIZ1_9LECA</name>
<evidence type="ECO:0000256" key="4">
    <source>
        <dbReference type="ARBA" id="ARBA00022824"/>
    </source>
</evidence>
<dbReference type="AlphaFoldDB" id="A0A8H6FIZ1"/>
<dbReference type="RefSeq" id="XP_037157010.1">
    <property type="nucleotide sequence ID" value="XM_037298375.1"/>
</dbReference>
<reference evidence="8 9" key="1">
    <citation type="journal article" date="2020" name="Genomics">
        <title>Complete, high-quality genomes from long-read metagenomic sequencing of two wolf lichen thalli reveals enigmatic genome architecture.</title>
        <authorList>
            <person name="McKenzie S.K."/>
            <person name="Walston R.F."/>
            <person name="Allen J.L."/>
        </authorList>
    </citation>
    <scope>NUCLEOTIDE SEQUENCE [LARGE SCALE GENOMIC DNA]</scope>
    <source>
        <strain evidence="8">WasteWater1</strain>
    </source>
</reference>
<evidence type="ECO:0000256" key="6">
    <source>
        <dbReference type="ARBA" id="ARBA00023136"/>
    </source>
</evidence>
<feature type="region of interest" description="Disordered" evidence="7">
    <location>
        <begin position="364"/>
        <end position="422"/>
    </location>
</feature>
<dbReference type="Gene3D" id="3.40.50.1820">
    <property type="entry name" value="alpha/beta hydrolase"/>
    <property type="match status" value="1"/>
</dbReference>
<proteinExistence type="predicted"/>
<evidence type="ECO:0000256" key="5">
    <source>
        <dbReference type="ARBA" id="ARBA00023128"/>
    </source>
</evidence>
<protein>
    <recommendedName>
        <fullName evidence="10">DUF676 domain-containing protein</fullName>
    </recommendedName>
</protein>
<dbReference type="GO" id="GO:0008374">
    <property type="term" value="F:O-acyltransferase activity"/>
    <property type="evidence" value="ECO:0007669"/>
    <property type="project" value="InterPro"/>
</dbReference>
<dbReference type="GO" id="GO:0005783">
    <property type="term" value="C:endoplasmic reticulum"/>
    <property type="evidence" value="ECO:0007669"/>
    <property type="project" value="UniProtKB-SubCell"/>
</dbReference>
<evidence type="ECO:0000256" key="1">
    <source>
        <dbReference type="ARBA" id="ARBA00004173"/>
    </source>
</evidence>
<dbReference type="InterPro" id="IPR052374">
    <property type="entry name" value="SERAC1"/>
</dbReference>
<evidence type="ECO:0000256" key="2">
    <source>
        <dbReference type="ARBA" id="ARBA00004240"/>
    </source>
</evidence>
<keyword evidence="4" id="KW-0256">Endoplasmic reticulum</keyword>
<dbReference type="PANTHER" id="PTHR48182:SF2">
    <property type="entry name" value="PROTEIN SERAC1"/>
    <property type="match status" value="1"/>
</dbReference>
<dbReference type="PANTHER" id="PTHR48182">
    <property type="entry name" value="PROTEIN SERAC1"/>
    <property type="match status" value="1"/>
</dbReference>
<dbReference type="EMBL" id="JACCJB010000003">
    <property type="protein sequence ID" value="KAF6229368.1"/>
    <property type="molecule type" value="Genomic_DNA"/>
</dbReference>